<proteinExistence type="predicted"/>
<feature type="transmembrane region" description="Helical" evidence="1">
    <location>
        <begin position="30"/>
        <end position="50"/>
    </location>
</feature>
<dbReference type="EMBL" id="BK016112">
    <property type="protein sequence ID" value="DAF95986.1"/>
    <property type="molecule type" value="Genomic_DNA"/>
</dbReference>
<feature type="transmembrane region" description="Helical" evidence="1">
    <location>
        <begin position="155"/>
        <end position="173"/>
    </location>
</feature>
<keyword evidence="1" id="KW-0472">Membrane</keyword>
<reference evidence="2" key="1">
    <citation type="journal article" date="2021" name="Proc. Natl. Acad. Sci. U.S.A.">
        <title>A Catalog of Tens of Thousands of Viruses from Human Metagenomes Reveals Hidden Associations with Chronic Diseases.</title>
        <authorList>
            <person name="Tisza M.J."/>
            <person name="Buck C.B."/>
        </authorList>
    </citation>
    <scope>NUCLEOTIDE SEQUENCE</scope>
    <source>
        <strain evidence="2">CtwVB15</strain>
    </source>
</reference>
<evidence type="ECO:0000256" key="1">
    <source>
        <dbReference type="SAM" id="Phobius"/>
    </source>
</evidence>
<accession>A0A8S5UNK1</accession>
<organism evidence="2">
    <name type="scientific">Myoviridae sp. ctwVB15</name>
    <dbReference type="NCBI Taxonomy" id="2825208"/>
    <lineage>
        <taxon>Viruses</taxon>
        <taxon>Duplodnaviria</taxon>
        <taxon>Heunggongvirae</taxon>
        <taxon>Uroviricota</taxon>
        <taxon>Caudoviricetes</taxon>
    </lineage>
</organism>
<feature type="transmembrane region" description="Helical" evidence="1">
    <location>
        <begin position="56"/>
        <end position="79"/>
    </location>
</feature>
<keyword evidence="1" id="KW-1133">Transmembrane helix</keyword>
<keyword evidence="1" id="KW-0812">Transmembrane</keyword>
<feature type="transmembrane region" description="Helical" evidence="1">
    <location>
        <begin position="124"/>
        <end position="149"/>
    </location>
</feature>
<name>A0A8S5UNK1_9CAUD</name>
<sequence length="174" mass="19667">MTEALIFVTGALWRRLYGGGFGKLGDMSRFWKYLMLIAIVLSMNAVKGILDWSNWRMYTVIACFMIFFSISHGAWFCYWDKSDSAEGRKPVIDKILWALVGVDNSRTFWGNALGMCIRYTLTSIGVALFIPNAWFMLAGVVVALCYVPAGFKQDTRIGELLAGGCVFLLLWWCL</sequence>
<protein>
    <submittedName>
        <fullName evidence="2">Uncharacterized protein</fullName>
    </submittedName>
</protein>
<evidence type="ECO:0000313" key="2">
    <source>
        <dbReference type="EMBL" id="DAF95986.1"/>
    </source>
</evidence>